<proteinExistence type="predicted"/>
<evidence type="ECO:0000313" key="1">
    <source>
        <dbReference type="EMBL" id="AWB35018.1"/>
    </source>
</evidence>
<evidence type="ECO:0000313" key="2">
    <source>
        <dbReference type="Proteomes" id="UP000244571"/>
    </source>
</evidence>
<dbReference type="OrthoDB" id="369328at2"/>
<protein>
    <recommendedName>
        <fullName evidence="3">Formylmethanofuran dehydrogenase subunit E domain-containing protein</fullName>
    </recommendedName>
</protein>
<keyword evidence="2" id="KW-1185">Reference proteome</keyword>
<organism evidence="1 2">
    <name type="scientific">Orrella marina</name>
    <dbReference type="NCBI Taxonomy" id="2163011"/>
    <lineage>
        <taxon>Bacteria</taxon>
        <taxon>Pseudomonadati</taxon>
        <taxon>Pseudomonadota</taxon>
        <taxon>Betaproteobacteria</taxon>
        <taxon>Burkholderiales</taxon>
        <taxon>Alcaligenaceae</taxon>
        <taxon>Orrella</taxon>
    </lineage>
</organism>
<reference evidence="1 2" key="1">
    <citation type="submission" date="2018-04" db="EMBL/GenBank/DDBJ databases">
        <title>Bordetella sp. HZ20 isolated from seawater.</title>
        <authorList>
            <person name="Sun C."/>
        </authorList>
    </citation>
    <scope>NUCLEOTIDE SEQUENCE [LARGE SCALE GENOMIC DNA]</scope>
    <source>
        <strain evidence="1 2">HZ20</strain>
    </source>
</reference>
<dbReference type="KEGG" id="boz:DBV39_16205"/>
<dbReference type="RefSeq" id="WP_108622428.1">
    <property type="nucleotide sequence ID" value="NZ_CP028901.1"/>
</dbReference>
<sequence length="174" mass="20036">MNEYSVTVCDQDGIITLTREDLLKYTGYGNVIAAALMIRVCKAAFDRLSPSEPVNRRELYWTLGFCGPGILDCVEMISLAIREGRCLQKPMLDHPQAPMSIGGQFVFDITYRNRSVRIWPDARIFDDEFREQVANWQDKPVSEERQAFLEYKHRKVSQILNEPESTLFTIEHGS</sequence>
<gene>
    <name evidence="1" type="ORF">DBV39_16205</name>
</gene>
<dbReference type="Proteomes" id="UP000244571">
    <property type="component" value="Chromosome"/>
</dbReference>
<accession>A0A2R4XMJ5</accession>
<name>A0A2R4XMJ5_9BURK</name>
<dbReference type="EMBL" id="CP028901">
    <property type="protein sequence ID" value="AWB35018.1"/>
    <property type="molecule type" value="Genomic_DNA"/>
</dbReference>
<dbReference type="AlphaFoldDB" id="A0A2R4XMJ5"/>
<evidence type="ECO:0008006" key="3">
    <source>
        <dbReference type="Google" id="ProtNLM"/>
    </source>
</evidence>